<reference evidence="2" key="1">
    <citation type="submission" date="2022-01" db="EMBL/GenBank/DDBJ databases">
        <authorList>
            <person name="King R."/>
        </authorList>
    </citation>
    <scope>NUCLEOTIDE SEQUENCE</scope>
</reference>
<dbReference type="AlphaFoldDB" id="A0A9N9QE52"/>
<proteinExistence type="predicted"/>
<keyword evidence="1" id="KW-0472">Membrane</keyword>
<feature type="transmembrane region" description="Helical" evidence="1">
    <location>
        <begin position="6"/>
        <end position="27"/>
    </location>
</feature>
<sequence>MVAQEISVLLFQFAYIQLLPFYFQYGFRVRFSSLAKKVKITDTTDECILHSTSDNSSLVSLSSVKSWKTFLNAVTKRKHGRLLEIAKSVTEEDYPVLKYHRQCRSIFTMKSKLTSITAEQNAILPDQPSVSFSVRLRENHYTKIRQNQFYQSSAFFVKKELTGSRTREELVQCVELRSNDTIKASAISKNDSRIVGLAETICFVSAEAKYHFSCYRLCTRIDSSAKSSEIAETTLEEQEFQKYASVE</sequence>
<gene>
    <name evidence="2" type="ORF">CEUTPL_LOCUS7192</name>
</gene>
<dbReference type="Proteomes" id="UP001152799">
    <property type="component" value="Chromosome 3"/>
</dbReference>
<evidence type="ECO:0000313" key="3">
    <source>
        <dbReference type="Proteomes" id="UP001152799"/>
    </source>
</evidence>
<keyword evidence="1" id="KW-0812">Transmembrane</keyword>
<keyword evidence="3" id="KW-1185">Reference proteome</keyword>
<evidence type="ECO:0000313" key="2">
    <source>
        <dbReference type="EMBL" id="CAG9766613.1"/>
    </source>
</evidence>
<dbReference type="OrthoDB" id="8300196at2759"/>
<dbReference type="EMBL" id="OU892279">
    <property type="protein sequence ID" value="CAG9766613.1"/>
    <property type="molecule type" value="Genomic_DNA"/>
</dbReference>
<name>A0A9N9QE52_9CUCU</name>
<organism evidence="2 3">
    <name type="scientific">Ceutorhynchus assimilis</name>
    <name type="common">cabbage seed weevil</name>
    <dbReference type="NCBI Taxonomy" id="467358"/>
    <lineage>
        <taxon>Eukaryota</taxon>
        <taxon>Metazoa</taxon>
        <taxon>Ecdysozoa</taxon>
        <taxon>Arthropoda</taxon>
        <taxon>Hexapoda</taxon>
        <taxon>Insecta</taxon>
        <taxon>Pterygota</taxon>
        <taxon>Neoptera</taxon>
        <taxon>Endopterygota</taxon>
        <taxon>Coleoptera</taxon>
        <taxon>Polyphaga</taxon>
        <taxon>Cucujiformia</taxon>
        <taxon>Curculionidae</taxon>
        <taxon>Ceutorhynchinae</taxon>
        <taxon>Ceutorhynchus</taxon>
    </lineage>
</organism>
<protein>
    <submittedName>
        <fullName evidence="2">Uncharacterized protein</fullName>
    </submittedName>
</protein>
<keyword evidence="1" id="KW-1133">Transmembrane helix</keyword>
<accession>A0A9N9QE52</accession>
<evidence type="ECO:0000256" key="1">
    <source>
        <dbReference type="SAM" id="Phobius"/>
    </source>
</evidence>